<name>A0ABS8XJ22_9BURK</name>
<gene>
    <name evidence="1" type="ORF">LXT12_14965</name>
</gene>
<organism evidence="1 2">
    <name type="scientific">Pelomonas caseinilytica</name>
    <dbReference type="NCBI Taxonomy" id="2906763"/>
    <lineage>
        <taxon>Bacteria</taxon>
        <taxon>Pseudomonadati</taxon>
        <taxon>Pseudomonadota</taxon>
        <taxon>Betaproteobacteria</taxon>
        <taxon>Burkholderiales</taxon>
        <taxon>Sphaerotilaceae</taxon>
        <taxon>Roseateles</taxon>
    </lineage>
</organism>
<accession>A0ABS8XJ22</accession>
<reference evidence="1 2" key="1">
    <citation type="submission" date="2021-12" db="EMBL/GenBank/DDBJ databases">
        <title>Genome seq of p7.</title>
        <authorList>
            <person name="Seo T."/>
        </authorList>
    </citation>
    <scope>NUCLEOTIDE SEQUENCE [LARGE SCALE GENOMIC DNA]</scope>
    <source>
        <strain evidence="1 2">P7</strain>
    </source>
</reference>
<keyword evidence="2" id="KW-1185">Reference proteome</keyword>
<comment type="caution">
    <text evidence="1">The sequence shown here is derived from an EMBL/GenBank/DDBJ whole genome shotgun (WGS) entry which is preliminary data.</text>
</comment>
<evidence type="ECO:0000313" key="2">
    <source>
        <dbReference type="Proteomes" id="UP001201463"/>
    </source>
</evidence>
<sequence>MGYRDQLTRLFKTRIADGAPLQHIREEFADGLHGLLVGADMFRLHMLMARCPAREPAGTSNYPTDDVHALMRDGAPAA</sequence>
<dbReference type="Proteomes" id="UP001201463">
    <property type="component" value="Unassembled WGS sequence"/>
</dbReference>
<dbReference type="EMBL" id="JAJTWT010000006">
    <property type="protein sequence ID" value="MCE4538551.1"/>
    <property type="molecule type" value="Genomic_DNA"/>
</dbReference>
<proteinExistence type="predicted"/>
<evidence type="ECO:0000313" key="1">
    <source>
        <dbReference type="EMBL" id="MCE4538551.1"/>
    </source>
</evidence>
<dbReference type="RefSeq" id="WP_233392998.1">
    <property type="nucleotide sequence ID" value="NZ_JAJTWT010000006.1"/>
</dbReference>
<protein>
    <submittedName>
        <fullName evidence="1">Uncharacterized protein</fullName>
    </submittedName>
</protein>